<dbReference type="Pfam" id="PF04909">
    <property type="entry name" value="Amidohydro_2"/>
    <property type="match status" value="1"/>
</dbReference>
<reference evidence="3 4" key="1">
    <citation type="submission" date="2024-06" db="EMBL/GenBank/DDBJ databases">
        <title>Novosphingobium rhizovicinus M1R2S20.</title>
        <authorList>
            <person name="Sun J.-Q."/>
        </authorList>
    </citation>
    <scope>NUCLEOTIDE SEQUENCE [LARGE SCALE GENOMIC DNA]</scope>
    <source>
        <strain evidence="3 4">M1R2S20</strain>
    </source>
</reference>
<protein>
    <submittedName>
        <fullName evidence="3">Amidohydrolase</fullName>
    </submittedName>
</protein>
<feature type="domain" description="Amidohydrolase-related" evidence="2">
    <location>
        <begin position="67"/>
        <end position="285"/>
    </location>
</feature>
<organism evidence="3 4">
    <name type="scientific">Novosphingobium rhizovicinum</name>
    <dbReference type="NCBI Taxonomy" id="3228928"/>
    <lineage>
        <taxon>Bacteria</taxon>
        <taxon>Pseudomonadati</taxon>
        <taxon>Pseudomonadota</taxon>
        <taxon>Alphaproteobacteria</taxon>
        <taxon>Sphingomonadales</taxon>
        <taxon>Sphingomonadaceae</taxon>
        <taxon>Novosphingobium</taxon>
    </lineage>
</organism>
<evidence type="ECO:0000256" key="1">
    <source>
        <dbReference type="ARBA" id="ARBA00038310"/>
    </source>
</evidence>
<keyword evidence="4" id="KW-1185">Reference proteome</keyword>
<sequence length="296" mass="33354">MDIVDTQVHVGRGKIDATLCAMDALGIRSLLIDEFWGEFSQSHPSHIQPGHLLPNGAWRAAWPAATEASLLHPDRLGYLVRIDPRDPELECVMRTVASSRGARAFRLQPVWTMDEARSFAEGSHDAVLDLAQDIGLPVCFFVPGFAEAMPRYIKRFPRLTFVIDHCGMGFPTIPFGRPEQDAARTLEPAYLDEVLRLAEYPNVILKWSHAQDRFGIGAYPYEPLRPYLRRAITAFGADRLMWASDNTVMPHRTWADLLTYLRDDPELEAEEKRWILGATARKVLHWTDGGTTSTAS</sequence>
<dbReference type="InterPro" id="IPR052350">
    <property type="entry name" value="Metallo-dep_Lactonases"/>
</dbReference>
<dbReference type="InterPro" id="IPR032466">
    <property type="entry name" value="Metal_Hydrolase"/>
</dbReference>
<evidence type="ECO:0000313" key="4">
    <source>
        <dbReference type="Proteomes" id="UP001556118"/>
    </source>
</evidence>
<dbReference type="Gene3D" id="3.20.20.140">
    <property type="entry name" value="Metal-dependent hydrolases"/>
    <property type="match status" value="1"/>
</dbReference>
<comment type="caution">
    <text evidence="3">The sequence shown here is derived from an EMBL/GenBank/DDBJ whole genome shotgun (WGS) entry which is preliminary data.</text>
</comment>
<dbReference type="PANTHER" id="PTHR43569:SF2">
    <property type="entry name" value="AMIDOHYDROLASE-RELATED DOMAIN-CONTAINING PROTEIN"/>
    <property type="match status" value="1"/>
</dbReference>
<dbReference type="RefSeq" id="WP_367773426.1">
    <property type="nucleotide sequence ID" value="NZ_JBFNXR010000035.1"/>
</dbReference>
<dbReference type="InterPro" id="IPR006680">
    <property type="entry name" value="Amidohydro-rel"/>
</dbReference>
<gene>
    <name evidence="3" type="ORF">ABUH87_10775</name>
</gene>
<dbReference type="Proteomes" id="UP001556118">
    <property type="component" value="Unassembled WGS sequence"/>
</dbReference>
<evidence type="ECO:0000259" key="2">
    <source>
        <dbReference type="Pfam" id="PF04909"/>
    </source>
</evidence>
<name>A0ABV3RCS3_9SPHN</name>
<dbReference type="SUPFAM" id="SSF51556">
    <property type="entry name" value="Metallo-dependent hydrolases"/>
    <property type="match status" value="1"/>
</dbReference>
<dbReference type="PANTHER" id="PTHR43569">
    <property type="entry name" value="AMIDOHYDROLASE"/>
    <property type="match status" value="1"/>
</dbReference>
<dbReference type="EMBL" id="JBFNXR010000035">
    <property type="protein sequence ID" value="MEW9855642.1"/>
    <property type="molecule type" value="Genomic_DNA"/>
</dbReference>
<comment type="similarity">
    <text evidence="1">Belongs to the metallo-dependent hydrolases superfamily.</text>
</comment>
<evidence type="ECO:0000313" key="3">
    <source>
        <dbReference type="EMBL" id="MEW9855642.1"/>
    </source>
</evidence>
<proteinExistence type="inferred from homology"/>
<accession>A0ABV3RCS3</accession>